<dbReference type="SUPFAM" id="SSF48576">
    <property type="entry name" value="Terpenoid synthases"/>
    <property type="match status" value="1"/>
</dbReference>
<keyword evidence="4" id="KW-0175">Coiled coil</keyword>
<dbReference type="InterPro" id="IPR008949">
    <property type="entry name" value="Isoprenoid_synthase_dom_sf"/>
</dbReference>
<reference evidence="5 6" key="1">
    <citation type="journal article" date="2016" name="Genome Biol. Evol.">
        <title>Gene Family Evolution Reflects Adaptation to Soil Environmental Stressors in the Genome of the Collembolan Orchesella cincta.</title>
        <authorList>
            <person name="Faddeeva-Vakhrusheva A."/>
            <person name="Derks M.F."/>
            <person name="Anvar S.Y."/>
            <person name="Agamennone V."/>
            <person name="Suring W."/>
            <person name="Smit S."/>
            <person name="van Straalen N.M."/>
            <person name="Roelofs D."/>
        </authorList>
    </citation>
    <scope>NUCLEOTIDE SEQUENCE [LARGE SCALE GENOMIC DNA]</scope>
    <source>
        <tissue evidence="5">Mixed pool</tissue>
    </source>
</reference>
<dbReference type="EMBL" id="LJIJ01000012">
    <property type="protein sequence ID" value="ODN05962.1"/>
    <property type="molecule type" value="Genomic_DNA"/>
</dbReference>
<evidence type="ECO:0000313" key="6">
    <source>
        <dbReference type="Proteomes" id="UP000094527"/>
    </source>
</evidence>
<dbReference type="CDD" id="cd00685">
    <property type="entry name" value="Trans_IPPS_HT"/>
    <property type="match status" value="1"/>
</dbReference>
<name>A0A1D2NL46_ORCCI</name>
<feature type="coiled-coil region" evidence="4">
    <location>
        <begin position="343"/>
        <end position="370"/>
    </location>
</feature>
<dbReference type="InterPro" id="IPR033749">
    <property type="entry name" value="Polyprenyl_synt_CS"/>
</dbReference>
<organism evidence="5 6">
    <name type="scientific">Orchesella cincta</name>
    <name type="common">Springtail</name>
    <name type="synonym">Podura cincta</name>
    <dbReference type="NCBI Taxonomy" id="48709"/>
    <lineage>
        <taxon>Eukaryota</taxon>
        <taxon>Metazoa</taxon>
        <taxon>Ecdysozoa</taxon>
        <taxon>Arthropoda</taxon>
        <taxon>Hexapoda</taxon>
        <taxon>Collembola</taxon>
        <taxon>Entomobryomorpha</taxon>
        <taxon>Entomobryoidea</taxon>
        <taxon>Orchesellidae</taxon>
        <taxon>Orchesellinae</taxon>
        <taxon>Orchesella</taxon>
    </lineage>
</organism>
<dbReference type="PANTHER" id="PTHR12001:SF44">
    <property type="entry name" value="GERANYLGERANYL PYROPHOSPHATE SYNTHASE"/>
    <property type="match status" value="1"/>
</dbReference>
<evidence type="ECO:0000256" key="4">
    <source>
        <dbReference type="SAM" id="Coils"/>
    </source>
</evidence>
<dbReference type="AlphaFoldDB" id="A0A1D2NL46"/>
<comment type="caution">
    <text evidence="5">The sequence shown here is derived from an EMBL/GenBank/DDBJ whole genome shotgun (WGS) entry which is preliminary data.</text>
</comment>
<evidence type="ECO:0000256" key="2">
    <source>
        <dbReference type="ARBA" id="ARBA00022842"/>
    </source>
</evidence>
<sequence length="372" mass="42344">MKRVCKSKGSAIQHQDTRYYFTRAGYRTKKASRACSFKSSGGLIMNQKLPTCPGKHHTSPRLQICNFPGNGTDGQGCSGVGMTKCESNSGNPDDDRILLHPFDYIRSLPGKGVRSKLAVAFNYWLNVNPEILSKVCDIMEMLHNASLLIDDIEDGSELRRGQPVAHAIFGVPQTINAANYVYFIALERVLGLNHPKAVEVFTEQLLELHRGQGMEIYWRDNFICPSETQYKETIVKKTGGLFMLGIRLLQLFSDYQSDLQNIVSMLGLYFQIRDDYANLMLAEYCENKSFCEDLTEGKFSFPVIHAIHSHPEDNQIQCILKQRTKNIDLKKYFVSLLDKFGSLKYTETALRQLEQELRDETAVLEETLTSWR</sequence>
<keyword evidence="6" id="KW-1185">Reference proteome</keyword>
<evidence type="ECO:0000313" key="5">
    <source>
        <dbReference type="EMBL" id="ODN05962.1"/>
    </source>
</evidence>
<dbReference type="GO" id="GO:0046872">
    <property type="term" value="F:metal ion binding"/>
    <property type="evidence" value="ECO:0007669"/>
    <property type="project" value="UniProtKB-KW"/>
</dbReference>
<gene>
    <name evidence="5" type="ORF">Ocin01_00659</name>
</gene>
<dbReference type="STRING" id="48709.A0A1D2NL46"/>
<evidence type="ECO:0000256" key="3">
    <source>
        <dbReference type="RuleBase" id="RU004466"/>
    </source>
</evidence>
<dbReference type="Gene3D" id="1.10.600.10">
    <property type="entry name" value="Farnesyl Diphosphate Synthase"/>
    <property type="match status" value="1"/>
</dbReference>
<dbReference type="GO" id="GO:0008299">
    <property type="term" value="P:isoprenoid biosynthetic process"/>
    <property type="evidence" value="ECO:0007669"/>
    <property type="project" value="InterPro"/>
</dbReference>
<dbReference type="PROSITE" id="PS00723">
    <property type="entry name" value="POLYPRENYL_SYNTHASE_1"/>
    <property type="match status" value="1"/>
</dbReference>
<dbReference type="OrthoDB" id="6921389at2759"/>
<keyword evidence="1" id="KW-0479">Metal-binding</keyword>
<keyword evidence="3" id="KW-0808">Transferase</keyword>
<dbReference type="OMA" id="ANFAYFW"/>
<dbReference type="GO" id="GO:0004659">
    <property type="term" value="F:prenyltransferase activity"/>
    <property type="evidence" value="ECO:0007669"/>
    <property type="project" value="InterPro"/>
</dbReference>
<dbReference type="SFLD" id="SFLDS00005">
    <property type="entry name" value="Isoprenoid_Synthase_Type_I"/>
    <property type="match status" value="1"/>
</dbReference>
<accession>A0A1D2NL46</accession>
<dbReference type="Proteomes" id="UP000094527">
    <property type="component" value="Unassembled WGS sequence"/>
</dbReference>
<comment type="similarity">
    <text evidence="3">Belongs to the FPP/GGPP synthase family.</text>
</comment>
<keyword evidence="2" id="KW-0460">Magnesium</keyword>
<protein>
    <submittedName>
        <fullName evidence="5">Geranylgeranyl pyrophosphate synthase</fullName>
    </submittedName>
</protein>
<dbReference type="PROSITE" id="PS00444">
    <property type="entry name" value="POLYPRENYL_SYNTHASE_2"/>
    <property type="match status" value="1"/>
</dbReference>
<evidence type="ECO:0000256" key="1">
    <source>
        <dbReference type="ARBA" id="ARBA00022723"/>
    </source>
</evidence>
<dbReference type="GO" id="GO:0042811">
    <property type="term" value="P:pheromone biosynthetic process"/>
    <property type="evidence" value="ECO:0007669"/>
    <property type="project" value="UniProtKB-ARBA"/>
</dbReference>
<dbReference type="InterPro" id="IPR000092">
    <property type="entry name" value="Polyprenyl_synt"/>
</dbReference>
<dbReference type="PANTHER" id="PTHR12001">
    <property type="entry name" value="GERANYLGERANYL PYROPHOSPHATE SYNTHASE"/>
    <property type="match status" value="1"/>
</dbReference>
<dbReference type="Pfam" id="PF00348">
    <property type="entry name" value="polyprenyl_synt"/>
    <property type="match status" value="1"/>
</dbReference>
<proteinExistence type="inferred from homology"/>